<dbReference type="OrthoDB" id="283575at2759"/>
<keyword evidence="2" id="KW-1185">Reference proteome</keyword>
<evidence type="ECO:0000313" key="1">
    <source>
        <dbReference type="EMBL" id="CAG8549908.1"/>
    </source>
</evidence>
<name>A0A9N9B043_9GLOM</name>
<proteinExistence type="predicted"/>
<comment type="caution">
    <text evidence="1">The sequence shown here is derived from an EMBL/GenBank/DDBJ whole genome shotgun (WGS) entry which is preliminary data.</text>
</comment>
<dbReference type="EMBL" id="CAJVPZ010004670">
    <property type="protein sequence ID" value="CAG8549908.1"/>
    <property type="molecule type" value="Genomic_DNA"/>
</dbReference>
<protein>
    <submittedName>
        <fullName evidence="1">15632_t:CDS:1</fullName>
    </submittedName>
</protein>
<dbReference type="Proteomes" id="UP000789396">
    <property type="component" value="Unassembled WGS sequence"/>
</dbReference>
<organism evidence="1 2">
    <name type="scientific">Racocetra fulgida</name>
    <dbReference type="NCBI Taxonomy" id="60492"/>
    <lineage>
        <taxon>Eukaryota</taxon>
        <taxon>Fungi</taxon>
        <taxon>Fungi incertae sedis</taxon>
        <taxon>Mucoromycota</taxon>
        <taxon>Glomeromycotina</taxon>
        <taxon>Glomeromycetes</taxon>
        <taxon>Diversisporales</taxon>
        <taxon>Gigasporaceae</taxon>
        <taxon>Racocetra</taxon>
    </lineage>
</organism>
<evidence type="ECO:0000313" key="2">
    <source>
        <dbReference type="Proteomes" id="UP000789396"/>
    </source>
</evidence>
<accession>A0A9N9B043</accession>
<dbReference type="AlphaFoldDB" id="A0A9N9B043"/>
<gene>
    <name evidence="1" type="ORF">RFULGI_LOCUS4605</name>
</gene>
<sequence>MDNFLKDKKVSCNADNDCAEKICNNGTCVSFGFRPSNDSCIVDLACDSAICRILSDGRGQCDDSDNRPFNVSCIADKACISGACGSSGDRTVCTRALGEQYSDNRTPEQPCSVDNACSPSGRCDTISGRCAKYNGTSCNNDNDCVSLVCGQTTHVCQDKDDRNKGDLCLISKACSPNGNGTCYEKSSNCIQDAPDSCGDFDPTSIGKCVLRYATPCDKDADCLSGVCGQTTHVCTRALGEQCNDDSECSENICGENSKTCIDSDNRTPEQPCSVDNACSPSGRCDTISGRCAKYNGTSCNNDNDCVSLVCGQTTHVCQDKDDRNKGDLCLISKACGPNGNGTCYEKSSNCVQDAPDSCGDFDPTSIGKCVLRNATPCDKDADCLSGVCGQTTHVCQDPDDRERGRFLRI</sequence>
<reference evidence="1" key="1">
    <citation type="submission" date="2021-06" db="EMBL/GenBank/DDBJ databases">
        <authorList>
            <person name="Kallberg Y."/>
            <person name="Tangrot J."/>
            <person name="Rosling A."/>
        </authorList>
    </citation>
    <scope>NUCLEOTIDE SEQUENCE</scope>
    <source>
        <strain evidence="1">IN212</strain>
    </source>
</reference>